<evidence type="ECO:0000256" key="7">
    <source>
        <dbReference type="ARBA" id="ARBA00023136"/>
    </source>
</evidence>
<organism evidence="10 11">
    <name type="scientific">Rhizobium alvei</name>
    <dbReference type="NCBI Taxonomy" id="1132659"/>
    <lineage>
        <taxon>Bacteria</taxon>
        <taxon>Pseudomonadati</taxon>
        <taxon>Pseudomonadota</taxon>
        <taxon>Alphaproteobacteria</taxon>
        <taxon>Hyphomicrobiales</taxon>
        <taxon>Rhizobiaceae</taxon>
        <taxon>Rhizobium/Agrobacterium group</taxon>
        <taxon>Rhizobium</taxon>
    </lineage>
</organism>
<name>A0ABT8YSL3_9HYPH</name>
<feature type="transmembrane region" description="Helical" evidence="9">
    <location>
        <begin position="96"/>
        <end position="119"/>
    </location>
</feature>
<feature type="transmembrane region" description="Helical" evidence="9">
    <location>
        <begin position="139"/>
        <end position="164"/>
    </location>
</feature>
<keyword evidence="6 9" id="KW-1133">Transmembrane helix</keyword>
<dbReference type="PANTHER" id="PTHR11795:SF451">
    <property type="entry name" value="ABC TRANSPORTER PERMEASE PROTEIN"/>
    <property type="match status" value="1"/>
</dbReference>
<dbReference type="EMBL" id="JAUOZU010000017">
    <property type="protein sequence ID" value="MDO6966322.1"/>
    <property type="molecule type" value="Genomic_DNA"/>
</dbReference>
<dbReference type="PANTHER" id="PTHR11795">
    <property type="entry name" value="BRANCHED-CHAIN AMINO ACID TRANSPORT SYSTEM PERMEASE PROTEIN LIVH"/>
    <property type="match status" value="1"/>
</dbReference>
<feature type="transmembrane region" description="Helical" evidence="9">
    <location>
        <begin position="265"/>
        <end position="285"/>
    </location>
</feature>
<keyword evidence="3" id="KW-1003">Cell membrane</keyword>
<dbReference type="Proteomes" id="UP001174932">
    <property type="component" value="Unassembled WGS sequence"/>
</dbReference>
<evidence type="ECO:0000256" key="5">
    <source>
        <dbReference type="ARBA" id="ARBA00022970"/>
    </source>
</evidence>
<evidence type="ECO:0000256" key="4">
    <source>
        <dbReference type="ARBA" id="ARBA00022692"/>
    </source>
</evidence>
<evidence type="ECO:0000256" key="6">
    <source>
        <dbReference type="ARBA" id="ARBA00022989"/>
    </source>
</evidence>
<dbReference type="InterPro" id="IPR052157">
    <property type="entry name" value="BCAA_transport_permease"/>
</dbReference>
<protein>
    <submittedName>
        <fullName evidence="10">Branched-chain amino acid ABC transporter permease</fullName>
    </submittedName>
</protein>
<feature type="transmembrane region" description="Helical" evidence="9">
    <location>
        <begin position="193"/>
        <end position="212"/>
    </location>
</feature>
<evidence type="ECO:0000256" key="2">
    <source>
        <dbReference type="ARBA" id="ARBA00022448"/>
    </source>
</evidence>
<keyword evidence="7 9" id="KW-0472">Membrane</keyword>
<dbReference type="RefSeq" id="WP_304378247.1">
    <property type="nucleotide sequence ID" value="NZ_JAUOZU010000017.1"/>
</dbReference>
<feature type="transmembrane region" description="Helical" evidence="9">
    <location>
        <begin position="40"/>
        <end position="60"/>
    </location>
</feature>
<keyword evidence="5" id="KW-0029">Amino-acid transport</keyword>
<keyword evidence="4 9" id="KW-0812">Transmembrane</keyword>
<dbReference type="Pfam" id="PF02653">
    <property type="entry name" value="BPD_transp_2"/>
    <property type="match status" value="1"/>
</dbReference>
<evidence type="ECO:0000256" key="9">
    <source>
        <dbReference type="SAM" id="Phobius"/>
    </source>
</evidence>
<evidence type="ECO:0000313" key="10">
    <source>
        <dbReference type="EMBL" id="MDO6966322.1"/>
    </source>
</evidence>
<comment type="caution">
    <text evidence="10">The sequence shown here is derived from an EMBL/GenBank/DDBJ whole genome shotgun (WGS) entry which is preliminary data.</text>
</comment>
<gene>
    <name evidence="10" type="ORF">Q4481_20415</name>
</gene>
<reference evidence="10" key="2">
    <citation type="submission" date="2023-07" db="EMBL/GenBank/DDBJ databases">
        <authorList>
            <person name="Shen H."/>
        </authorList>
    </citation>
    <scope>NUCLEOTIDE SEQUENCE</scope>
    <source>
        <strain evidence="10">TNR-22</strain>
    </source>
</reference>
<proteinExistence type="inferred from homology"/>
<evidence type="ECO:0000313" key="11">
    <source>
        <dbReference type="Proteomes" id="UP001174932"/>
    </source>
</evidence>
<evidence type="ECO:0000256" key="8">
    <source>
        <dbReference type="ARBA" id="ARBA00037998"/>
    </source>
</evidence>
<dbReference type="CDD" id="cd06582">
    <property type="entry name" value="TM_PBP1_LivH_like"/>
    <property type="match status" value="1"/>
</dbReference>
<keyword evidence="2" id="KW-0813">Transport</keyword>
<sequence length="299" mass="32076">MSEGFDYLFFLEVLTGGLLSGVMYSLVAIGFVLIYKTSGVLNFAQGAMLLFAALTFVSLVERGVPFWLALVVTFAIMVLIGLMVERTVLRPLVNKPPITLFMATLGLSYVIEGSAQLLWGTQVHALDLGIEDIPFEFHGIFISQFDLFAAGSAALMVLLLTLFFRYTRVGLSFRAVADDQFAALAVGLRLPRIWATVWAAAGLVALVAGLLWGARSGVQFSLSLVVLKALPVLVLGGFDSIAGAIIGGLIIGASEKLAEVYIGDYVGGGIEGWFAYVLALVFLLIRPSGLFGQKLVERV</sequence>
<feature type="transmembrane region" description="Helical" evidence="9">
    <location>
        <begin position="66"/>
        <end position="84"/>
    </location>
</feature>
<comment type="subcellular location">
    <subcellularLocation>
        <location evidence="1">Cell membrane</location>
        <topology evidence="1">Multi-pass membrane protein</topology>
    </subcellularLocation>
</comment>
<comment type="similarity">
    <text evidence="8">Belongs to the binding-protein-dependent transport system permease family. LivHM subfamily.</text>
</comment>
<feature type="transmembrane region" description="Helical" evidence="9">
    <location>
        <begin position="232"/>
        <end position="253"/>
    </location>
</feature>
<evidence type="ECO:0000256" key="3">
    <source>
        <dbReference type="ARBA" id="ARBA00022475"/>
    </source>
</evidence>
<accession>A0ABT8YSL3</accession>
<evidence type="ECO:0000256" key="1">
    <source>
        <dbReference type="ARBA" id="ARBA00004651"/>
    </source>
</evidence>
<reference evidence="10" key="1">
    <citation type="journal article" date="2015" name="Int. J. Syst. Evol. Microbiol.">
        <title>Rhizobium alvei sp. nov., isolated from a freshwater river.</title>
        <authorList>
            <person name="Sheu S.Y."/>
            <person name="Huang H.W."/>
            <person name="Young C.C."/>
            <person name="Chen W.M."/>
        </authorList>
    </citation>
    <scope>NUCLEOTIDE SEQUENCE</scope>
    <source>
        <strain evidence="10">TNR-22</strain>
    </source>
</reference>
<keyword evidence="11" id="KW-1185">Reference proteome</keyword>
<dbReference type="InterPro" id="IPR001851">
    <property type="entry name" value="ABC_transp_permease"/>
</dbReference>
<feature type="transmembrane region" description="Helical" evidence="9">
    <location>
        <begin position="7"/>
        <end position="33"/>
    </location>
</feature>